<keyword evidence="2" id="KW-0472">Membrane</keyword>
<dbReference type="Proteomes" id="UP000579250">
    <property type="component" value="Unassembled WGS sequence"/>
</dbReference>
<evidence type="ECO:0000256" key="1">
    <source>
        <dbReference type="SAM" id="MobiDB-lite"/>
    </source>
</evidence>
<feature type="transmembrane region" description="Helical" evidence="2">
    <location>
        <begin position="43"/>
        <end position="64"/>
    </location>
</feature>
<feature type="compositionally biased region" description="Basic and acidic residues" evidence="1">
    <location>
        <begin position="84"/>
        <end position="93"/>
    </location>
</feature>
<keyword evidence="2" id="KW-0812">Transmembrane</keyword>
<accession>A0A846YXR5</accession>
<name>A0A846YXR5_9ACTN</name>
<gene>
    <name evidence="3" type="ORF">HGB48_05870</name>
</gene>
<evidence type="ECO:0000313" key="3">
    <source>
        <dbReference type="EMBL" id="NKZ03278.1"/>
    </source>
</evidence>
<feature type="region of interest" description="Disordered" evidence="1">
    <location>
        <begin position="71"/>
        <end position="93"/>
    </location>
</feature>
<dbReference type="EMBL" id="JAAXPI010000005">
    <property type="protein sequence ID" value="NKZ03278.1"/>
    <property type="molecule type" value="Genomic_DNA"/>
</dbReference>
<dbReference type="RefSeq" id="WP_067638425.1">
    <property type="nucleotide sequence ID" value="NZ_JAAXPI010000005.1"/>
</dbReference>
<organism evidence="3 4">
    <name type="scientific">Actinomadura latina</name>
    <dbReference type="NCBI Taxonomy" id="163603"/>
    <lineage>
        <taxon>Bacteria</taxon>
        <taxon>Bacillati</taxon>
        <taxon>Actinomycetota</taxon>
        <taxon>Actinomycetes</taxon>
        <taxon>Streptosporangiales</taxon>
        <taxon>Thermomonosporaceae</taxon>
        <taxon>Actinomadura</taxon>
    </lineage>
</organism>
<protein>
    <submittedName>
        <fullName evidence="3">Superinfection immunity protein</fullName>
    </submittedName>
</protein>
<reference evidence="3 4" key="1">
    <citation type="submission" date="2020-04" db="EMBL/GenBank/DDBJ databases">
        <title>MicrobeNet Type strains.</title>
        <authorList>
            <person name="Nicholson A.C."/>
        </authorList>
    </citation>
    <scope>NUCLEOTIDE SEQUENCE [LARGE SCALE GENOMIC DNA]</scope>
    <source>
        <strain evidence="3 4">ATCC BAA-277</strain>
    </source>
</reference>
<proteinExistence type="predicted"/>
<evidence type="ECO:0000256" key="2">
    <source>
        <dbReference type="SAM" id="Phobius"/>
    </source>
</evidence>
<evidence type="ECO:0000313" key="4">
    <source>
        <dbReference type="Proteomes" id="UP000579250"/>
    </source>
</evidence>
<dbReference type="AlphaFoldDB" id="A0A846YXR5"/>
<sequence length="93" mass="10016">MHGIQNSPFFLLALLGLLAILAVLPTLIALARGADDIGYLILVNVICCATVFGWPIALIAAIAWPRRHPPSTWSPALPPPPHWNRSDRGGPYA</sequence>
<dbReference type="Pfam" id="PF14373">
    <property type="entry name" value="Imm_superinfect"/>
    <property type="match status" value="1"/>
</dbReference>
<comment type="caution">
    <text evidence="3">The sequence shown here is derived from an EMBL/GenBank/DDBJ whole genome shotgun (WGS) entry which is preliminary data.</text>
</comment>
<dbReference type="InterPro" id="IPR016410">
    <property type="entry name" value="Phage_imm"/>
</dbReference>
<keyword evidence="4" id="KW-1185">Reference proteome</keyword>
<keyword evidence="2" id="KW-1133">Transmembrane helix</keyword>